<evidence type="ECO:0000313" key="3">
    <source>
        <dbReference type="Proteomes" id="UP001148838"/>
    </source>
</evidence>
<dbReference type="PANTHER" id="PTHR47326:SF1">
    <property type="entry name" value="HTH PSQ-TYPE DOMAIN-CONTAINING PROTEIN"/>
    <property type="match status" value="1"/>
</dbReference>
<protein>
    <submittedName>
        <fullName evidence="2">Uncharacterized protein</fullName>
    </submittedName>
</protein>
<evidence type="ECO:0000313" key="2">
    <source>
        <dbReference type="EMBL" id="KAJ4442664.1"/>
    </source>
</evidence>
<accession>A0ABQ8T822</accession>
<dbReference type="EMBL" id="JAJSOF020000013">
    <property type="protein sequence ID" value="KAJ4442664.1"/>
    <property type="molecule type" value="Genomic_DNA"/>
</dbReference>
<sequence>MRKSPTQKGSWKKNKTPKSNISAGSVSGYLEFRKKKKNEDTDQIAIEVTAKVGVNLVSINPLSNLWSITNILPDNAGPQDFKQNWTRVKRNLHLAHNKVLPDVHVWADAVVEQVKESFVRSPRKSTRRASRETGIPQPTVWRILRRRLHLKPYQFTMVQHITDEDKMGRRDLCVEMFSRIEEDKTLLNHVIFSDESTFHVTGFLVGGLVVEDRHHGHLGPPT</sequence>
<dbReference type="Proteomes" id="UP001148838">
    <property type="component" value="Unassembled WGS sequence"/>
</dbReference>
<gene>
    <name evidence="2" type="ORF">ANN_04253</name>
</gene>
<feature type="region of interest" description="Disordered" evidence="1">
    <location>
        <begin position="1"/>
        <end position="23"/>
    </location>
</feature>
<dbReference type="PANTHER" id="PTHR47326">
    <property type="entry name" value="TRANSPOSABLE ELEMENT TC3 TRANSPOSASE-LIKE PROTEIN"/>
    <property type="match status" value="1"/>
</dbReference>
<organism evidence="2 3">
    <name type="scientific">Periplaneta americana</name>
    <name type="common">American cockroach</name>
    <name type="synonym">Blatta americana</name>
    <dbReference type="NCBI Taxonomy" id="6978"/>
    <lineage>
        <taxon>Eukaryota</taxon>
        <taxon>Metazoa</taxon>
        <taxon>Ecdysozoa</taxon>
        <taxon>Arthropoda</taxon>
        <taxon>Hexapoda</taxon>
        <taxon>Insecta</taxon>
        <taxon>Pterygota</taxon>
        <taxon>Neoptera</taxon>
        <taxon>Polyneoptera</taxon>
        <taxon>Dictyoptera</taxon>
        <taxon>Blattodea</taxon>
        <taxon>Blattoidea</taxon>
        <taxon>Blattidae</taxon>
        <taxon>Blattinae</taxon>
        <taxon>Periplaneta</taxon>
    </lineage>
</organism>
<name>A0ABQ8T822_PERAM</name>
<feature type="compositionally biased region" description="Basic residues" evidence="1">
    <location>
        <begin position="1"/>
        <end position="16"/>
    </location>
</feature>
<proteinExistence type="predicted"/>
<comment type="caution">
    <text evidence="2">The sequence shown here is derived from an EMBL/GenBank/DDBJ whole genome shotgun (WGS) entry which is preliminary data.</text>
</comment>
<reference evidence="2 3" key="1">
    <citation type="journal article" date="2022" name="Allergy">
        <title>Genome assembly and annotation of Periplaneta americana reveal a comprehensive cockroach allergen profile.</title>
        <authorList>
            <person name="Wang L."/>
            <person name="Xiong Q."/>
            <person name="Saelim N."/>
            <person name="Wang L."/>
            <person name="Nong W."/>
            <person name="Wan A.T."/>
            <person name="Shi M."/>
            <person name="Liu X."/>
            <person name="Cao Q."/>
            <person name="Hui J.H.L."/>
            <person name="Sookrung N."/>
            <person name="Leung T.F."/>
            <person name="Tungtrongchitr A."/>
            <person name="Tsui S.K.W."/>
        </authorList>
    </citation>
    <scope>NUCLEOTIDE SEQUENCE [LARGE SCALE GENOMIC DNA]</scope>
    <source>
        <strain evidence="2">PWHHKU_190912</strain>
    </source>
</reference>
<keyword evidence="3" id="KW-1185">Reference proteome</keyword>
<evidence type="ECO:0000256" key="1">
    <source>
        <dbReference type="SAM" id="MobiDB-lite"/>
    </source>
</evidence>